<dbReference type="EMBL" id="JBGFUD010002214">
    <property type="protein sequence ID" value="MFH4977328.1"/>
    <property type="molecule type" value="Genomic_DNA"/>
</dbReference>
<protein>
    <submittedName>
        <fullName evidence="1">Uncharacterized protein</fullName>
    </submittedName>
</protein>
<reference evidence="1 2" key="1">
    <citation type="submission" date="2024-08" db="EMBL/GenBank/DDBJ databases">
        <title>Gnathostoma spinigerum genome.</title>
        <authorList>
            <person name="Gonzalez-Bertolin B."/>
            <person name="Monzon S."/>
            <person name="Zaballos A."/>
            <person name="Jimenez P."/>
            <person name="Dekumyoy P."/>
            <person name="Varona S."/>
            <person name="Cuesta I."/>
            <person name="Sumanam S."/>
            <person name="Adisakwattana P."/>
            <person name="Gasser R.B."/>
            <person name="Hernandez-Gonzalez A."/>
            <person name="Young N.D."/>
            <person name="Perteguer M.J."/>
        </authorList>
    </citation>
    <scope>NUCLEOTIDE SEQUENCE [LARGE SCALE GENOMIC DNA]</scope>
    <source>
        <strain evidence="1">AL3</strain>
        <tissue evidence="1">Liver</tissue>
    </source>
</reference>
<comment type="caution">
    <text evidence="1">The sequence shown here is derived from an EMBL/GenBank/DDBJ whole genome shotgun (WGS) entry which is preliminary data.</text>
</comment>
<dbReference type="Proteomes" id="UP001608902">
    <property type="component" value="Unassembled WGS sequence"/>
</dbReference>
<keyword evidence="2" id="KW-1185">Reference proteome</keyword>
<evidence type="ECO:0000313" key="2">
    <source>
        <dbReference type="Proteomes" id="UP001608902"/>
    </source>
</evidence>
<sequence length="83" mass="9604">MTGSIVLCRIRLRNCILWRLLPSHLCLEKSFLLRSCMKCLNVRKFSTVSEVLVRWTFQLKSHTVRLRINNACGAILPLGLSQF</sequence>
<evidence type="ECO:0000313" key="1">
    <source>
        <dbReference type="EMBL" id="MFH4977328.1"/>
    </source>
</evidence>
<gene>
    <name evidence="1" type="ORF">AB6A40_004037</name>
</gene>
<dbReference type="AlphaFoldDB" id="A0ABD6EBG6"/>
<accession>A0ABD6EBG6</accession>
<name>A0ABD6EBG6_9BILA</name>
<proteinExistence type="predicted"/>
<organism evidence="1 2">
    <name type="scientific">Gnathostoma spinigerum</name>
    <dbReference type="NCBI Taxonomy" id="75299"/>
    <lineage>
        <taxon>Eukaryota</taxon>
        <taxon>Metazoa</taxon>
        <taxon>Ecdysozoa</taxon>
        <taxon>Nematoda</taxon>
        <taxon>Chromadorea</taxon>
        <taxon>Rhabditida</taxon>
        <taxon>Spirurina</taxon>
        <taxon>Gnathostomatomorpha</taxon>
        <taxon>Gnathostomatoidea</taxon>
        <taxon>Gnathostomatidae</taxon>
        <taxon>Gnathostoma</taxon>
    </lineage>
</organism>